<dbReference type="PANTHER" id="PTHR42974:SF1">
    <property type="entry name" value="TYPE-3 GLUTAMINE SYNTHETASE"/>
    <property type="match status" value="1"/>
</dbReference>
<dbReference type="EMBL" id="ACCF01000088">
    <property type="protein sequence ID" value="EEF68278.1"/>
    <property type="molecule type" value="Genomic_DNA"/>
</dbReference>
<dbReference type="SMART" id="SM01230">
    <property type="entry name" value="Gln-synt_C"/>
    <property type="match status" value="1"/>
</dbReference>
<dbReference type="Gene3D" id="1.20.120.1560">
    <property type="match status" value="1"/>
</dbReference>
<dbReference type="InterPro" id="IPR027303">
    <property type="entry name" value="Gln_synth_gly_rich_site"/>
</dbReference>
<sequence>MKITDPFDEFGCLLFDETLMQERLPYPIYKRWKETVAKEDSLDRNTADAIAHAMKRWAQENGATHFTHWFQPMTGSTAEKHDSFIEPDENGQPLVRFSGKSLIKGEPDASSFPSGGLRATFEARGYTYWDCTSPAFIRDNVLCIPTIFVSYNGESLDKKAPLLKSIEAISAAATRIVNIFGDKDVKRVIPMVGLEQEYFLVDKRYFEQRQDLVLTGRTLFGAMPAKGQELEDHYFGSIPSRVAAFMKEVNQELWKLGIYAKTEHNEAAPCQFEIAPIFNSVNIAVDQNQLIMDVLRKTADKHGFACLLHEKPFAGINGSGKHNNWSLVTDDHQNLFEPGDKPAENIRFLVFVCAFIQAVDQHAELLRMSSSGAGNDHRLGANEAPPAIISIYLGSYIEKVLNSLKGAVQTVEDQQDSPFTPISGLSYIPKDNTDRNRTSPLAFTGNKFEFRMLGSSLSASFANVVLNTITADVLNEIAEQLSDLKYKQDIRARALEICTQILKDHERILFSGDGYSQEWVAEAKRRGLPNIPSFIESVSALTSPKTIELFTRNHVYTEKELIARSEIMNEQYVKVSEIEAKVLIDMTRTEILPLVAREIQPLATTMQALDQPSSYFQKQLSHLNELMDRMDKSADRLEGKLKEIDSVADYHERGIRFYYEAAPLMQQLRSAIDEHETIFDKKHYTLPTYEQMLFHSN</sequence>
<dbReference type="HOGENOM" id="CLU_024307_0_0_9"/>
<comment type="similarity">
    <text evidence="1 2">Belongs to the glutamine synthetase family.</text>
</comment>
<protein>
    <submittedName>
        <fullName evidence="5">Glutamate--ammonia ligase, catalytic domain protein</fullName>
        <ecNumber evidence="5">6.3.1.2</ecNumber>
    </submittedName>
</protein>
<dbReference type="EC" id="6.3.1.2" evidence="5"/>
<name>B9Y6X5_9FIRM</name>
<dbReference type="GO" id="GO:0004356">
    <property type="term" value="F:glutamine synthetase activity"/>
    <property type="evidence" value="ECO:0007669"/>
    <property type="project" value="UniProtKB-EC"/>
</dbReference>
<dbReference type="SUPFAM" id="SSF55931">
    <property type="entry name" value="Glutamine synthetase/guanido kinase"/>
    <property type="match status" value="1"/>
</dbReference>
<dbReference type="InterPro" id="IPR014746">
    <property type="entry name" value="Gln_synth/guanido_kin_cat_dom"/>
</dbReference>
<dbReference type="Pfam" id="PF12437">
    <property type="entry name" value="GSIII_N"/>
    <property type="match status" value="1"/>
</dbReference>
<dbReference type="eggNOG" id="COG3968">
    <property type="taxonomic scope" value="Bacteria"/>
</dbReference>
<feature type="domain" description="GS beta-grasp" evidence="3">
    <location>
        <begin position="64"/>
        <end position="153"/>
    </location>
</feature>
<gene>
    <name evidence="5" type="primary">glnA</name>
    <name evidence="5" type="ORF">HOLDEFILI_01568</name>
</gene>
<dbReference type="InterPro" id="IPR008147">
    <property type="entry name" value="Gln_synt_N"/>
</dbReference>
<dbReference type="Pfam" id="PF18318">
    <property type="entry name" value="Gln-synt_C-ter"/>
    <property type="match status" value="1"/>
</dbReference>
<dbReference type="Gene3D" id="3.30.590.10">
    <property type="entry name" value="Glutamine synthetase/guanido kinase, catalytic domain"/>
    <property type="match status" value="1"/>
</dbReference>
<dbReference type="OrthoDB" id="9807095at2"/>
<evidence type="ECO:0000313" key="5">
    <source>
        <dbReference type="EMBL" id="EEF68278.1"/>
    </source>
</evidence>
<dbReference type="InterPro" id="IPR022147">
    <property type="entry name" value="GSIII_N"/>
</dbReference>
<dbReference type="PANTHER" id="PTHR42974">
    <property type="entry name" value="GLUTAMINE SYNTHETASE"/>
    <property type="match status" value="1"/>
</dbReference>
<evidence type="ECO:0000256" key="2">
    <source>
        <dbReference type="RuleBase" id="RU000384"/>
    </source>
</evidence>
<dbReference type="Proteomes" id="UP000005950">
    <property type="component" value="Unassembled WGS sequence"/>
</dbReference>
<dbReference type="InterPro" id="IPR040577">
    <property type="entry name" value="Gln-synt_C"/>
</dbReference>
<dbReference type="AlphaFoldDB" id="B9Y6X5"/>
<organism evidence="5 6">
    <name type="scientific">Holdemania filiformis DSM 12042</name>
    <dbReference type="NCBI Taxonomy" id="545696"/>
    <lineage>
        <taxon>Bacteria</taxon>
        <taxon>Bacillati</taxon>
        <taxon>Bacillota</taxon>
        <taxon>Erysipelotrichia</taxon>
        <taxon>Erysipelotrichales</taxon>
        <taxon>Erysipelotrichaceae</taxon>
        <taxon>Holdemania</taxon>
    </lineage>
</organism>
<reference evidence="5 6" key="1">
    <citation type="submission" date="2008-12" db="EMBL/GenBank/DDBJ databases">
        <authorList>
            <person name="Fulton L."/>
            <person name="Clifton S."/>
            <person name="Fulton B."/>
            <person name="Xu J."/>
            <person name="Minx P."/>
            <person name="Pepin K.H."/>
            <person name="Johnson M."/>
            <person name="Bhonagiri V."/>
            <person name="Nash W.E."/>
            <person name="Mardis E.R."/>
            <person name="Wilson R.K."/>
        </authorList>
    </citation>
    <scope>NUCLEOTIDE SEQUENCE [LARGE SCALE GENOMIC DNA]</scope>
    <source>
        <strain evidence="5 6">DSM 12042</strain>
    </source>
</reference>
<dbReference type="STRING" id="545696.HOLDEFILI_01568"/>
<dbReference type="GO" id="GO:0006542">
    <property type="term" value="P:glutamine biosynthetic process"/>
    <property type="evidence" value="ECO:0007669"/>
    <property type="project" value="InterPro"/>
</dbReference>
<accession>B9Y6X5</accession>
<evidence type="ECO:0000259" key="4">
    <source>
        <dbReference type="PROSITE" id="PS51987"/>
    </source>
</evidence>
<dbReference type="PROSITE" id="PS51987">
    <property type="entry name" value="GS_CATALYTIC"/>
    <property type="match status" value="1"/>
</dbReference>
<evidence type="ECO:0000259" key="3">
    <source>
        <dbReference type="PROSITE" id="PS51986"/>
    </source>
</evidence>
<dbReference type="Pfam" id="PF00120">
    <property type="entry name" value="Gln-synt_C"/>
    <property type="match status" value="1"/>
</dbReference>
<keyword evidence="5" id="KW-0436">Ligase</keyword>
<dbReference type="PROSITE" id="PS00181">
    <property type="entry name" value="GLNA_ATP"/>
    <property type="match status" value="1"/>
</dbReference>
<comment type="caution">
    <text evidence="5">The sequence shown here is derived from an EMBL/GenBank/DDBJ whole genome shotgun (WGS) entry which is preliminary data.</text>
</comment>
<dbReference type="RefSeq" id="WP_006058760.1">
    <property type="nucleotide sequence ID" value="NZ_GG657556.1"/>
</dbReference>
<proteinExistence type="inferred from homology"/>
<reference evidence="5 6" key="2">
    <citation type="submission" date="2009-02" db="EMBL/GenBank/DDBJ databases">
        <title>Draft genome sequence of Holdemania filiformis DSM 12042.</title>
        <authorList>
            <person name="Sudarsanam P."/>
            <person name="Ley R."/>
            <person name="Guruge J."/>
            <person name="Turnbaugh P.J."/>
            <person name="Mahowald M."/>
            <person name="Liep D."/>
            <person name="Gordon J."/>
        </authorList>
    </citation>
    <scope>NUCLEOTIDE SEQUENCE [LARGE SCALE GENOMIC DNA]</scope>
    <source>
        <strain evidence="5 6">DSM 12042</strain>
    </source>
</reference>
<evidence type="ECO:0000256" key="1">
    <source>
        <dbReference type="PROSITE-ProRule" id="PRU01330"/>
    </source>
</evidence>
<dbReference type="PROSITE" id="PS51986">
    <property type="entry name" value="GS_BETA_GRASP"/>
    <property type="match status" value="1"/>
</dbReference>
<feature type="domain" description="GS catalytic" evidence="4">
    <location>
        <begin position="158"/>
        <end position="591"/>
    </location>
</feature>
<dbReference type="InterPro" id="IPR052725">
    <property type="entry name" value="GS_Type-3"/>
</dbReference>
<evidence type="ECO:0000313" key="6">
    <source>
        <dbReference type="Proteomes" id="UP000005950"/>
    </source>
</evidence>
<dbReference type="InterPro" id="IPR008146">
    <property type="entry name" value="Gln_synth_cat_dom"/>
</dbReference>